<dbReference type="Pfam" id="PF00071">
    <property type="entry name" value="Ras"/>
    <property type="match status" value="2"/>
</dbReference>
<dbReference type="GO" id="GO:0003924">
    <property type="term" value="F:GTPase activity"/>
    <property type="evidence" value="ECO:0007669"/>
    <property type="project" value="InterPro"/>
</dbReference>
<dbReference type="NCBIfam" id="TIGR00231">
    <property type="entry name" value="small_GTP"/>
    <property type="match status" value="1"/>
</dbReference>
<feature type="compositionally biased region" description="Basic and acidic residues" evidence="3">
    <location>
        <begin position="345"/>
        <end position="357"/>
    </location>
</feature>
<keyword evidence="5" id="KW-1185">Reference proteome</keyword>
<feature type="region of interest" description="Disordered" evidence="3">
    <location>
        <begin position="81"/>
        <end position="105"/>
    </location>
</feature>
<name>A0AAD9DZ52_9TELE</name>
<feature type="region of interest" description="Disordered" evidence="3">
    <location>
        <begin position="528"/>
        <end position="556"/>
    </location>
</feature>
<dbReference type="FunFam" id="3.40.50.300:FF:001447">
    <property type="entry name" value="Ras-related protein Rab-1B"/>
    <property type="match status" value="1"/>
</dbReference>
<dbReference type="SMART" id="SM00175">
    <property type="entry name" value="RAB"/>
    <property type="match status" value="1"/>
</dbReference>
<dbReference type="PANTHER" id="PTHR47977">
    <property type="entry name" value="RAS-RELATED PROTEIN RAB"/>
    <property type="match status" value="1"/>
</dbReference>
<keyword evidence="2" id="KW-0342">GTP-binding</keyword>
<gene>
    <name evidence="4" type="ORF">P4O66_009598</name>
</gene>
<comment type="caution">
    <text evidence="4">The sequence shown here is derived from an EMBL/GenBank/DDBJ whole genome shotgun (WGS) entry which is preliminary data.</text>
</comment>
<evidence type="ECO:0000313" key="4">
    <source>
        <dbReference type="EMBL" id="KAK1796562.1"/>
    </source>
</evidence>
<feature type="compositionally biased region" description="Basic and acidic residues" evidence="3">
    <location>
        <begin position="657"/>
        <end position="676"/>
    </location>
</feature>
<dbReference type="PRINTS" id="PR00449">
    <property type="entry name" value="RASTRNSFRMNG"/>
</dbReference>
<dbReference type="Gene3D" id="3.40.50.300">
    <property type="entry name" value="P-loop containing nucleotide triphosphate hydrolases"/>
    <property type="match status" value="1"/>
</dbReference>
<feature type="region of interest" description="Disordered" evidence="3">
    <location>
        <begin position="144"/>
        <end position="169"/>
    </location>
</feature>
<evidence type="ECO:0000313" key="5">
    <source>
        <dbReference type="Proteomes" id="UP001239994"/>
    </source>
</evidence>
<feature type="region of interest" description="Disordered" evidence="3">
    <location>
        <begin position="597"/>
        <end position="618"/>
    </location>
</feature>
<evidence type="ECO:0000256" key="1">
    <source>
        <dbReference type="ARBA" id="ARBA00022741"/>
    </source>
</evidence>
<dbReference type="SMART" id="SM00173">
    <property type="entry name" value="RAS"/>
    <property type="match status" value="1"/>
</dbReference>
<dbReference type="AlphaFoldDB" id="A0AAD9DZ52"/>
<protein>
    <submittedName>
        <fullName evidence="4">Uncharacterized protein</fullName>
    </submittedName>
</protein>
<feature type="compositionally biased region" description="Basic and acidic residues" evidence="3">
    <location>
        <begin position="419"/>
        <end position="428"/>
    </location>
</feature>
<feature type="region of interest" description="Disordered" evidence="3">
    <location>
        <begin position="1"/>
        <end position="43"/>
    </location>
</feature>
<dbReference type="SMART" id="SM00174">
    <property type="entry name" value="RHO"/>
    <property type="match status" value="1"/>
</dbReference>
<dbReference type="SUPFAM" id="SSF52540">
    <property type="entry name" value="P-loop containing nucleoside triphosphate hydrolases"/>
    <property type="match status" value="1"/>
</dbReference>
<dbReference type="Proteomes" id="UP001239994">
    <property type="component" value="Unassembled WGS sequence"/>
</dbReference>
<dbReference type="InterPro" id="IPR027417">
    <property type="entry name" value="P-loop_NTPase"/>
</dbReference>
<accession>A0AAD9DZ52</accession>
<feature type="region of interest" description="Disordered" evidence="3">
    <location>
        <begin position="833"/>
        <end position="853"/>
    </location>
</feature>
<evidence type="ECO:0000256" key="3">
    <source>
        <dbReference type="SAM" id="MobiDB-lite"/>
    </source>
</evidence>
<feature type="compositionally biased region" description="Polar residues" evidence="3">
    <location>
        <begin position="320"/>
        <end position="340"/>
    </location>
</feature>
<dbReference type="PROSITE" id="PS51417">
    <property type="entry name" value="ARF"/>
    <property type="match status" value="1"/>
</dbReference>
<dbReference type="InterPro" id="IPR050227">
    <property type="entry name" value="Rab"/>
</dbReference>
<dbReference type="EMBL" id="JAROKS010000015">
    <property type="protein sequence ID" value="KAK1796562.1"/>
    <property type="molecule type" value="Genomic_DNA"/>
</dbReference>
<reference evidence="4" key="1">
    <citation type="submission" date="2023-03" db="EMBL/GenBank/DDBJ databases">
        <title>Electrophorus voltai genome.</title>
        <authorList>
            <person name="Bian C."/>
        </authorList>
    </citation>
    <scope>NUCLEOTIDE SEQUENCE</scope>
    <source>
        <strain evidence="4">CB-2022</strain>
        <tissue evidence="4">Muscle</tissue>
    </source>
</reference>
<feature type="compositionally biased region" description="Basic residues" evidence="3">
    <location>
        <begin position="365"/>
        <end position="374"/>
    </location>
</feature>
<dbReference type="PROSITE" id="PS51421">
    <property type="entry name" value="RAS"/>
    <property type="match status" value="1"/>
</dbReference>
<dbReference type="InterPro" id="IPR005225">
    <property type="entry name" value="Small_GTP-bd"/>
</dbReference>
<proteinExistence type="predicted"/>
<feature type="region of interest" description="Disordered" evidence="3">
    <location>
        <begin position="657"/>
        <end position="682"/>
    </location>
</feature>
<organism evidence="4 5">
    <name type="scientific">Electrophorus voltai</name>
    <dbReference type="NCBI Taxonomy" id="2609070"/>
    <lineage>
        <taxon>Eukaryota</taxon>
        <taxon>Metazoa</taxon>
        <taxon>Chordata</taxon>
        <taxon>Craniata</taxon>
        <taxon>Vertebrata</taxon>
        <taxon>Euteleostomi</taxon>
        <taxon>Actinopterygii</taxon>
        <taxon>Neopterygii</taxon>
        <taxon>Teleostei</taxon>
        <taxon>Ostariophysi</taxon>
        <taxon>Gymnotiformes</taxon>
        <taxon>Gymnotoidei</taxon>
        <taxon>Gymnotidae</taxon>
        <taxon>Electrophorus</taxon>
    </lineage>
</organism>
<keyword evidence="1" id="KW-0547">Nucleotide-binding</keyword>
<sequence length="1105" mass="124193">MAPVIRDIQNDFTDHASPQEASMTVEDCDSESTENGSSKQVDGSPICATIEHIYEIQDSVIMPVNKEITLEVLSDQVTQLPWDDSSDEDHLVQTTSRELETEPPENTCPVIHIQDLKSTMCNETEVLKMQNISGEMVETAMKKKEPAVEKQKNDEHISLEDPLHSPPDPKLGELKASKCAELFTDTTDTDHILTSVEQAEVADDDQLTEPKEFLGHVPSTPFQEYANIQINAAGHRRKMGSLRTFEGKRGVEDEDGDVCQEEKNMPLADIYDLSSTTNEFSKDDKNEVKEEIKAGSTEYSTREDFSLVCSKQYMHSELFSQTNEQNVSTKTPPSTVLENSDSTEDDRNRKENTEVRNTELCAKIQTKKKKRFGSTRRLQGEHQQGRERKERQWQKVEDTEGTEHDREERCSEEITNLEPTHHLFTEPHSVERKVSLDQSLTTEREEGELKDVTGECGKIDTPPVHLLDVVHQSEPVVFDGVSQAKAPLESTKHGESVIDDEQDYEFTSSNEQKMAPVIRDIQNDFTDHASPQEASMTVEDCDSESTENGSSKQVDGSPICATIEHIYEIQDSVIMPVNKEITLEVLSDQVTQLPWDDSSDEDHLVQTTSRELETEPPENTCPVIHIQDLKSTMCNETEVLKMQNISGEMVETAMKKKEPAVEKQKNDEHISLEDPLHSPPDPKLGELKASKCAELFTDTTDTDHILTSVEQAEVADDDQLTEPKEFLGHVPSTPFQEYANIQINAAGHRRKMGSLRTFEGKRGVEDEDGDVCQEEKNMPLADIYDLSSTTNEFSKDDKNEVKEEIKAGSTEYSTREDFSLVCKPCLISEPGSLPNSHAVSDPSRMETSPSNEQGIKPFVKEVDVSTEDGLVSLDDIRKFALYDGSSGKRVKIDFEEWNKQVPDFGVAVYNVVIVGNCNVGKTSFIKRFQSGHFSPEFYSTVGVDTFVQTITLGNRTIKMSVWDTAGQERYHSITTQLFHKAQGLLLMYDITCSQSFIAVRDWISQIQVSLTTNVIMMTWRLLTLSLKLTFKTPIAVITLLIIYNPAQERAPADVIIMLLGNKKDCADRKVQLREGEDLSREYKINFMECSAATGENVSESMKALA</sequence>
<dbReference type="PROSITE" id="PS51420">
    <property type="entry name" value="RHO"/>
    <property type="match status" value="1"/>
</dbReference>
<evidence type="ECO:0000256" key="2">
    <source>
        <dbReference type="ARBA" id="ARBA00023134"/>
    </source>
</evidence>
<dbReference type="PROSITE" id="PS51419">
    <property type="entry name" value="RAB"/>
    <property type="match status" value="1"/>
</dbReference>
<dbReference type="CDD" id="cd00154">
    <property type="entry name" value="Rab"/>
    <property type="match status" value="1"/>
</dbReference>
<feature type="non-terminal residue" evidence="4">
    <location>
        <position position="1105"/>
    </location>
</feature>
<dbReference type="InterPro" id="IPR001806">
    <property type="entry name" value="Small_GTPase"/>
</dbReference>
<feature type="compositionally biased region" description="Basic and acidic residues" evidence="3">
    <location>
        <begin position="378"/>
        <end position="412"/>
    </location>
</feature>
<feature type="compositionally biased region" description="Basic and acidic residues" evidence="3">
    <location>
        <begin position="144"/>
        <end position="163"/>
    </location>
</feature>
<feature type="region of interest" description="Disordered" evidence="3">
    <location>
        <begin position="320"/>
        <end position="428"/>
    </location>
</feature>
<dbReference type="GO" id="GO:0005525">
    <property type="term" value="F:GTP binding"/>
    <property type="evidence" value="ECO:0007669"/>
    <property type="project" value="UniProtKB-KW"/>
</dbReference>